<evidence type="ECO:0000313" key="20">
    <source>
        <dbReference type="Proteomes" id="UP000515152"/>
    </source>
</evidence>
<dbReference type="InterPro" id="IPR017871">
    <property type="entry name" value="ABC_transporter-like_CS"/>
</dbReference>
<dbReference type="CDD" id="cd03234">
    <property type="entry name" value="ABCG_White"/>
    <property type="match status" value="1"/>
</dbReference>
<evidence type="ECO:0000256" key="2">
    <source>
        <dbReference type="ARBA" id="ARBA00004424"/>
    </source>
</evidence>
<evidence type="ECO:0000256" key="18">
    <source>
        <dbReference type="SAM" id="Phobius"/>
    </source>
</evidence>
<comment type="subcellular location">
    <subcellularLocation>
        <location evidence="2">Apical cell membrane</location>
        <topology evidence="2">Multi-pass membrane protein</topology>
    </subcellularLocation>
</comment>
<dbReference type="SUPFAM" id="SSF52540">
    <property type="entry name" value="P-loop containing nucleoside triphosphate hydrolases"/>
    <property type="match status" value="1"/>
</dbReference>
<keyword evidence="8" id="KW-0547">Nucleotide-binding</keyword>
<dbReference type="GO" id="GO:0120020">
    <property type="term" value="F:cholesterol transfer activity"/>
    <property type="evidence" value="ECO:0007669"/>
    <property type="project" value="TreeGrafter"/>
</dbReference>
<evidence type="ECO:0000256" key="11">
    <source>
        <dbReference type="ARBA" id="ARBA00022967"/>
    </source>
</evidence>
<evidence type="ECO:0000256" key="16">
    <source>
        <dbReference type="ARBA" id="ARBA00073175"/>
    </source>
</evidence>
<evidence type="ECO:0000256" key="3">
    <source>
        <dbReference type="ARBA" id="ARBA00005814"/>
    </source>
</evidence>
<dbReference type="GO" id="GO:0140359">
    <property type="term" value="F:ABC-type transporter activity"/>
    <property type="evidence" value="ECO:0007669"/>
    <property type="project" value="InterPro"/>
</dbReference>
<evidence type="ECO:0000256" key="1">
    <source>
        <dbReference type="ARBA" id="ARBA00001946"/>
    </source>
</evidence>
<feature type="transmembrane region" description="Helical" evidence="18">
    <location>
        <begin position="503"/>
        <end position="521"/>
    </location>
</feature>
<dbReference type="Gene3D" id="3.40.50.300">
    <property type="entry name" value="P-loop containing nucleotide triphosphate hydrolases"/>
    <property type="match status" value="1"/>
</dbReference>
<dbReference type="SMART" id="SM00382">
    <property type="entry name" value="AAA"/>
    <property type="match status" value="1"/>
</dbReference>
<dbReference type="FunFam" id="3.40.50.300:FF:000831">
    <property type="entry name" value="ATP-binding cassette sub-family G member 8"/>
    <property type="match status" value="1"/>
</dbReference>
<sequence length="675" mass="75747">MMDNGSVFDSESHTGSLKSFKTGRDIRLFSSPEEDSSLYFTYSGGQSKLEVVNLNYEVDTAAQIPWYEKLSEFKMPWEVQGSKQTAIQGLNLRVHSGQMLAVIGSSGCGKTSLLDIITCRDEGGSLTSGQVLINGTPSTPALVRKSIAHVRQDDRLLPHLTVRETLAFVAKLRLPAHFSQKQRDQRVDDVIAELRLRQCANTRVGNEYVRGVSGGERRRVSIAVQLLWNPGILILDEPTSGLDSFTAHNLVITLSRLAQGNRLVLLSVHQPRSDIFQLFDLVALLAAGSPVYCGPARDMVSYFTSLGHPCPRYCNPSDFYVDLISIDRRIPEKEAECKERARVLAAQFVEKVSGTDDFMWKPQDSTAPALDGQTSSPSCPGEEVITVSKKRDRLPGRLHQFTTLFRRQVFNDYRDLVTLLVHGLEALLMSLLIGFLYFGAGPDKLSIQDTVALLYMIGALTPFAVVLDVIAKCHSERAMLYHELEDGMYSVTSYFFAKILGELPEHCVFTLVYSVPIYWLAGMNEAPDRFFLNFLLVWLMVYCSRSMALFVAAAFPTLQSSAFMGNAFFTVFYLTGGFVINLENLWLVASWFSHASFMRWGFDGMLQVQFRGLQLPVSIGNFTFNVDGIHVVEAMHMNQYPLYSCYLVLIAVCVVFMLLYYLSIKFIKQKSSQDW</sequence>
<feature type="transmembrane region" description="Helical" evidence="18">
    <location>
        <begin position="640"/>
        <end position="662"/>
    </location>
</feature>
<keyword evidence="11" id="KW-1278">Translocase</keyword>
<dbReference type="InterPro" id="IPR043926">
    <property type="entry name" value="ABCG_dom"/>
</dbReference>
<dbReference type="OrthoDB" id="66620at2759"/>
<evidence type="ECO:0000256" key="6">
    <source>
        <dbReference type="ARBA" id="ARBA00022692"/>
    </source>
</evidence>
<evidence type="ECO:0000256" key="17">
    <source>
        <dbReference type="ARBA" id="ARBA00075114"/>
    </source>
</evidence>
<keyword evidence="14 18" id="KW-0472">Membrane</keyword>
<dbReference type="GO" id="GO:0005524">
    <property type="term" value="F:ATP binding"/>
    <property type="evidence" value="ECO:0007669"/>
    <property type="project" value="UniProtKB-KW"/>
</dbReference>
<dbReference type="InterPro" id="IPR027417">
    <property type="entry name" value="P-loop_NTPase"/>
</dbReference>
<dbReference type="PANTHER" id="PTHR48041">
    <property type="entry name" value="ABC TRANSPORTER G FAMILY MEMBER 28"/>
    <property type="match status" value="1"/>
</dbReference>
<evidence type="ECO:0000313" key="21">
    <source>
        <dbReference type="RefSeq" id="XP_031434650.1"/>
    </source>
</evidence>
<dbReference type="RefSeq" id="XP_031434650.1">
    <property type="nucleotide sequence ID" value="XM_031578790.1"/>
</dbReference>
<evidence type="ECO:0000256" key="15">
    <source>
        <dbReference type="ARBA" id="ARBA00023180"/>
    </source>
</evidence>
<keyword evidence="12 18" id="KW-1133">Transmembrane helix</keyword>
<dbReference type="InterPro" id="IPR050352">
    <property type="entry name" value="ABCG_transporters"/>
</dbReference>
<keyword evidence="13" id="KW-0445">Lipid transport</keyword>
<evidence type="ECO:0000256" key="5">
    <source>
        <dbReference type="ARBA" id="ARBA00022475"/>
    </source>
</evidence>
<keyword evidence="15" id="KW-0325">Glycoprotein</keyword>
<evidence type="ECO:0000256" key="7">
    <source>
        <dbReference type="ARBA" id="ARBA00022723"/>
    </source>
</evidence>
<keyword evidence="20" id="KW-1185">Reference proteome</keyword>
<feature type="transmembrane region" description="Helical" evidence="18">
    <location>
        <begin position="533"/>
        <end position="555"/>
    </location>
</feature>
<feature type="transmembrane region" description="Helical" evidence="18">
    <location>
        <begin position="567"/>
        <end position="592"/>
    </location>
</feature>
<dbReference type="GeneID" id="105912455"/>
<reference evidence="21" key="1">
    <citation type="submission" date="2025-08" db="UniProtKB">
        <authorList>
            <consortium name="RefSeq"/>
        </authorList>
    </citation>
    <scope>IDENTIFICATION</scope>
</reference>
<gene>
    <name evidence="21" type="primary">abcg8</name>
</gene>
<evidence type="ECO:0000256" key="9">
    <source>
        <dbReference type="ARBA" id="ARBA00022840"/>
    </source>
</evidence>
<accession>A0A6P8GID6</accession>
<evidence type="ECO:0000256" key="8">
    <source>
        <dbReference type="ARBA" id="ARBA00022741"/>
    </source>
</evidence>
<dbReference type="PROSITE" id="PS00211">
    <property type="entry name" value="ABC_TRANSPORTER_1"/>
    <property type="match status" value="1"/>
</dbReference>
<feature type="domain" description="ABC transporter" evidence="19">
    <location>
        <begin position="49"/>
        <end position="312"/>
    </location>
</feature>
<keyword evidence="4" id="KW-0813">Transport</keyword>
<evidence type="ECO:0000256" key="12">
    <source>
        <dbReference type="ARBA" id="ARBA00022989"/>
    </source>
</evidence>
<dbReference type="GO" id="GO:0033344">
    <property type="term" value="P:cholesterol efflux"/>
    <property type="evidence" value="ECO:0007669"/>
    <property type="project" value="TreeGrafter"/>
</dbReference>
<feature type="transmembrane region" description="Helical" evidence="18">
    <location>
        <begin position="416"/>
        <end position="440"/>
    </location>
</feature>
<name>A0A6P8GID6_CLUHA</name>
<dbReference type="GO" id="GO:0042632">
    <property type="term" value="P:cholesterol homeostasis"/>
    <property type="evidence" value="ECO:0007669"/>
    <property type="project" value="TreeGrafter"/>
</dbReference>
<dbReference type="InterPro" id="IPR003593">
    <property type="entry name" value="AAA+_ATPase"/>
</dbReference>
<evidence type="ECO:0000256" key="13">
    <source>
        <dbReference type="ARBA" id="ARBA00023055"/>
    </source>
</evidence>
<dbReference type="GO" id="GO:0016887">
    <property type="term" value="F:ATP hydrolysis activity"/>
    <property type="evidence" value="ECO:0007669"/>
    <property type="project" value="InterPro"/>
</dbReference>
<evidence type="ECO:0000259" key="19">
    <source>
        <dbReference type="PROSITE" id="PS50893"/>
    </source>
</evidence>
<keyword evidence="9 21" id="KW-0067">ATP-binding</keyword>
<organism evidence="20 21">
    <name type="scientific">Clupea harengus</name>
    <name type="common">Atlantic herring</name>
    <dbReference type="NCBI Taxonomy" id="7950"/>
    <lineage>
        <taxon>Eukaryota</taxon>
        <taxon>Metazoa</taxon>
        <taxon>Chordata</taxon>
        <taxon>Craniata</taxon>
        <taxon>Vertebrata</taxon>
        <taxon>Euteleostomi</taxon>
        <taxon>Actinopterygii</taxon>
        <taxon>Neopterygii</taxon>
        <taxon>Teleostei</taxon>
        <taxon>Clupei</taxon>
        <taxon>Clupeiformes</taxon>
        <taxon>Clupeoidei</taxon>
        <taxon>Clupeidae</taxon>
        <taxon>Clupea</taxon>
    </lineage>
</organism>
<dbReference type="PANTHER" id="PTHR48041:SF71">
    <property type="entry name" value="ATP-BINDING CASSETTE SUB-FAMILY G MEMBER 8"/>
    <property type="match status" value="1"/>
</dbReference>
<dbReference type="Pfam" id="PF19055">
    <property type="entry name" value="ABC2_membrane_7"/>
    <property type="match status" value="1"/>
</dbReference>
<protein>
    <recommendedName>
        <fullName evidence="16">ATP-binding cassette sub-family G member 8</fullName>
    </recommendedName>
    <alternativeName>
        <fullName evidence="17">Sterolin-2</fullName>
    </alternativeName>
</protein>
<dbReference type="KEGG" id="char:105912455"/>
<comment type="similarity">
    <text evidence="3">Belongs to the ABC transporter superfamily. ABCG family. Eye pigment precursor importer (TC 3.A.1.204) subfamily.</text>
</comment>
<dbReference type="PROSITE" id="PS50893">
    <property type="entry name" value="ABC_TRANSPORTER_2"/>
    <property type="match status" value="1"/>
</dbReference>
<dbReference type="InterPro" id="IPR013525">
    <property type="entry name" value="ABC2_TM"/>
</dbReference>
<dbReference type="GO" id="GO:0043235">
    <property type="term" value="C:receptor complex"/>
    <property type="evidence" value="ECO:0007669"/>
    <property type="project" value="TreeGrafter"/>
</dbReference>
<dbReference type="GO" id="GO:0016324">
    <property type="term" value="C:apical plasma membrane"/>
    <property type="evidence" value="ECO:0007669"/>
    <property type="project" value="UniProtKB-SubCell"/>
</dbReference>
<proteinExistence type="inferred from homology"/>
<feature type="transmembrane region" description="Helical" evidence="18">
    <location>
        <begin position="452"/>
        <end position="471"/>
    </location>
</feature>
<keyword evidence="5" id="KW-1003">Cell membrane</keyword>
<keyword evidence="6 18" id="KW-0812">Transmembrane</keyword>
<dbReference type="GO" id="GO:0046872">
    <property type="term" value="F:metal ion binding"/>
    <property type="evidence" value="ECO:0007669"/>
    <property type="project" value="UniProtKB-KW"/>
</dbReference>
<dbReference type="Pfam" id="PF01061">
    <property type="entry name" value="ABC2_membrane"/>
    <property type="match status" value="1"/>
</dbReference>
<dbReference type="InterPro" id="IPR003439">
    <property type="entry name" value="ABC_transporter-like_ATP-bd"/>
</dbReference>
<comment type="cofactor">
    <cofactor evidence="1">
        <name>Mg(2+)</name>
        <dbReference type="ChEBI" id="CHEBI:18420"/>
    </cofactor>
</comment>
<dbReference type="AlphaFoldDB" id="A0A6P8GID6"/>
<keyword evidence="7" id="KW-0479">Metal-binding</keyword>
<evidence type="ECO:0000256" key="14">
    <source>
        <dbReference type="ARBA" id="ARBA00023136"/>
    </source>
</evidence>
<evidence type="ECO:0000256" key="4">
    <source>
        <dbReference type="ARBA" id="ARBA00022448"/>
    </source>
</evidence>
<dbReference type="CTD" id="64241"/>
<dbReference type="Proteomes" id="UP000515152">
    <property type="component" value="Chromosome 13"/>
</dbReference>
<dbReference type="Pfam" id="PF00005">
    <property type="entry name" value="ABC_tran"/>
    <property type="match status" value="1"/>
</dbReference>
<keyword evidence="10" id="KW-0460">Magnesium</keyword>
<evidence type="ECO:0000256" key="10">
    <source>
        <dbReference type="ARBA" id="ARBA00022842"/>
    </source>
</evidence>